<dbReference type="EC" id="3.6.1.66" evidence="10"/>
<comment type="subunit">
    <text evidence="2 10">Homodimer.</text>
</comment>
<dbReference type="PANTHER" id="PTHR11067:SF9">
    <property type="entry name" value="INOSINE TRIPHOSPHATE PYROPHOSPHATASE"/>
    <property type="match status" value="1"/>
</dbReference>
<evidence type="ECO:0000256" key="3">
    <source>
        <dbReference type="ARBA" id="ARBA00022723"/>
    </source>
</evidence>
<evidence type="ECO:0000256" key="9">
    <source>
        <dbReference type="ARBA" id="ARBA00052017"/>
    </source>
</evidence>
<evidence type="ECO:0000256" key="8">
    <source>
        <dbReference type="ARBA" id="ARBA00051875"/>
    </source>
</evidence>
<dbReference type="GO" id="GO:0046872">
    <property type="term" value="F:metal ion binding"/>
    <property type="evidence" value="ECO:0007669"/>
    <property type="project" value="UniProtKB-KW"/>
</dbReference>
<evidence type="ECO:0000256" key="2">
    <source>
        <dbReference type="ARBA" id="ARBA00011738"/>
    </source>
</evidence>
<keyword evidence="7 10" id="KW-0546">Nucleotide metabolism</keyword>
<feature type="active site" description="Proton acceptor" evidence="10">
    <location>
        <position position="74"/>
    </location>
</feature>
<dbReference type="GO" id="GO:0036220">
    <property type="term" value="F:ITP diphosphatase activity"/>
    <property type="evidence" value="ECO:0007669"/>
    <property type="project" value="UniProtKB-UniRule"/>
</dbReference>
<evidence type="ECO:0000256" key="7">
    <source>
        <dbReference type="ARBA" id="ARBA00023080"/>
    </source>
</evidence>
<evidence type="ECO:0000313" key="12">
    <source>
        <dbReference type="EMBL" id="RKD28984.1"/>
    </source>
</evidence>
<dbReference type="CDD" id="cd00515">
    <property type="entry name" value="HAM1"/>
    <property type="match status" value="1"/>
</dbReference>
<evidence type="ECO:0000256" key="11">
    <source>
        <dbReference type="RuleBase" id="RU003781"/>
    </source>
</evidence>
<dbReference type="NCBIfam" id="NF011397">
    <property type="entry name" value="PRK14822.1"/>
    <property type="match status" value="1"/>
</dbReference>
<feature type="binding site" evidence="10">
    <location>
        <position position="74"/>
    </location>
    <ligand>
        <name>Mg(2+)</name>
        <dbReference type="ChEBI" id="CHEBI:18420"/>
    </ligand>
</feature>
<feature type="binding site" evidence="10">
    <location>
        <position position="180"/>
    </location>
    <ligand>
        <name>substrate</name>
    </ligand>
</feature>
<dbReference type="OrthoDB" id="9807456at2"/>
<protein>
    <recommendedName>
        <fullName evidence="10">dITP/XTP pyrophosphatase</fullName>
        <ecNumber evidence="10">3.6.1.66</ecNumber>
    </recommendedName>
    <alternativeName>
        <fullName evidence="10">Non-canonical purine NTP pyrophosphatase</fullName>
    </alternativeName>
    <alternativeName>
        <fullName evidence="10">Non-standard purine NTP pyrophosphatase</fullName>
    </alternativeName>
    <alternativeName>
        <fullName evidence="10">Nucleoside-triphosphate diphosphatase</fullName>
    </alternativeName>
    <alternativeName>
        <fullName evidence="10">Nucleoside-triphosphate pyrophosphatase</fullName>
        <shortName evidence="10">NTPase</shortName>
    </alternativeName>
</protein>
<evidence type="ECO:0000256" key="10">
    <source>
        <dbReference type="HAMAP-Rule" id="MF_01405"/>
    </source>
</evidence>
<dbReference type="GO" id="GO:0017111">
    <property type="term" value="F:ribonucleoside triphosphate phosphatase activity"/>
    <property type="evidence" value="ECO:0007669"/>
    <property type="project" value="InterPro"/>
</dbReference>
<feature type="binding site" evidence="10">
    <location>
        <position position="75"/>
    </location>
    <ligand>
        <name>substrate</name>
    </ligand>
</feature>
<name>A0A419SUU0_9FIRM</name>
<evidence type="ECO:0000256" key="6">
    <source>
        <dbReference type="ARBA" id="ARBA00022842"/>
    </source>
</evidence>
<comment type="catalytic activity">
    <reaction evidence="8 10">
        <text>dITP + H2O = dIMP + diphosphate + H(+)</text>
        <dbReference type="Rhea" id="RHEA:28342"/>
        <dbReference type="ChEBI" id="CHEBI:15377"/>
        <dbReference type="ChEBI" id="CHEBI:15378"/>
        <dbReference type="ChEBI" id="CHEBI:33019"/>
        <dbReference type="ChEBI" id="CHEBI:61194"/>
        <dbReference type="ChEBI" id="CHEBI:61382"/>
        <dbReference type="EC" id="3.6.1.66"/>
    </reaction>
</comment>
<feature type="binding site" evidence="10">
    <location>
        <begin position="11"/>
        <end position="16"/>
    </location>
    <ligand>
        <name>substrate</name>
    </ligand>
</feature>
<comment type="catalytic activity">
    <reaction evidence="9 10">
        <text>XTP + H2O = XMP + diphosphate + H(+)</text>
        <dbReference type="Rhea" id="RHEA:28610"/>
        <dbReference type="ChEBI" id="CHEBI:15377"/>
        <dbReference type="ChEBI" id="CHEBI:15378"/>
        <dbReference type="ChEBI" id="CHEBI:33019"/>
        <dbReference type="ChEBI" id="CHEBI:57464"/>
        <dbReference type="ChEBI" id="CHEBI:61314"/>
        <dbReference type="EC" id="3.6.1.66"/>
    </reaction>
</comment>
<keyword evidence="13" id="KW-1185">Reference proteome</keyword>
<keyword evidence="6 10" id="KW-0460">Magnesium</keyword>
<dbReference type="InterPro" id="IPR029001">
    <property type="entry name" value="ITPase-like_fam"/>
</dbReference>
<dbReference type="GO" id="GO:0005829">
    <property type="term" value="C:cytosol"/>
    <property type="evidence" value="ECO:0007669"/>
    <property type="project" value="TreeGrafter"/>
</dbReference>
<gene>
    <name evidence="12" type="ORF">BET03_06465</name>
</gene>
<feature type="binding site" evidence="10">
    <location>
        <begin position="185"/>
        <end position="186"/>
    </location>
    <ligand>
        <name>substrate</name>
    </ligand>
</feature>
<dbReference type="InterPro" id="IPR020922">
    <property type="entry name" value="dITP/XTP_pyrophosphatase"/>
</dbReference>
<proteinExistence type="inferred from homology"/>
<dbReference type="RefSeq" id="WP_120170644.1">
    <property type="nucleotide sequence ID" value="NZ_MCIB01000039.1"/>
</dbReference>
<comment type="catalytic activity">
    <reaction evidence="10">
        <text>ITP + H2O = IMP + diphosphate + H(+)</text>
        <dbReference type="Rhea" id="RHEA:29399"/>
        <dbReference type="ChEBI" id="CHEBI:15377"/>
        <dbReference type="ChEBI" id="CHEBI:15378"/>
        <dbReference type="ChEBI" id="CHEBI:33019"/>
        <dbReference type="ChEBI" id="CHEBI:58053"/>
        <dbReference type="ChEBI" id="CHEBI:61402"/>
        <dbReference type="EC" id="3.6.1.66"/>
    </reaction>
</comment>
<dbReference type="NCBIfam" id="TIGR00042">
    <property type="entry name" value="RdgB/HAM1 family non-canonical purine NTP pyrophosphatase"/>
    <property type="match status" value="1"/>
</dbReference>
<evidence type="ECO:0000313" key="13">
    <source>
        <dbReference type="Proteomes" id="UP000284177"/>
    </source>
</evidence>
<keyword evidence="5 10" id="KW-0378">Hydrolase</keyword>
<dbReference type="Gene3D" id="3.90.950.10">
    <property type="match status" value="1"/>
</dbReference>
<accession>A0A419SUU0</accession>
<comment type="caution">
    <text evidence="12">The sequence shown here is derived from an EMBL/GenBank/DDBJ whole genome shotgun (WGS) entry which is preliminary data.</text>
</comment>
<dbReference type="Proteomes" id="UP000284177">
    <property type="component" value="Unassembled WGS sequence"/>
</dbReference>
<organism evidence="12 13">
    <name type="scientific">Thermohalobacter berrensis</name>
    <dbReference type="NCBI Taxonomy" id="99594"/>
    <lineage>
        <taxon>Bacteria</taxon>
        <taxon>Bacillati</taxon>
        <taxon>Bacillota</taxon>
        <taxon>Tissierellia</taxon>
        <taxon>Tissierellales</taxon>
        <taxon>Thermohalobacteraceae</taxon>
        <taxon>Thermohalobacter</taxon>
    </lineage>
</organism>
<sequence>MKNKKNLIVSSGNPHKIEEIKSILKDLPFNILSKDEVGLKDLEVVEDGETLKENALKKALEVSKKVEGIVIADDTGLFVDKLDGRPGVYSSRYAGENATYKNNNEKLLKELKDVPLEERTAKFKTVIAVVLEDKNHITITGECSGKIGFTPEGEDGFGYDPLFIVDGYNKTFAELGDDIKNKISHRADALKKLREALKNIIEDDRNENTSSK</sequence>
<dbReference type="Pfam" id="PF01725">
    <property type="entry name" value="Ham1p_like"/>
    <property type="match status" value="1"/>
</dbReference>
<dbReference type="GO" id="GO:0036222">
    <property type="term" value="F:XTP diphosphatase activity"/>
    <property type="evidence" value="ECO:0007669"/>
    <property type="project" value="UniProtKB-UniRule"/>
</dbReference>
<dbReference type="GO" id="GO:0000166">
    <property type="term" value="F:nucleotide binding"/>
    <property type="evidence" value="ECO:0007669"/>
    <property type="project" value="UniProtKB-KW"/>
</dbReference>
<dbReference type="HAMAP" id="MF_01405">
    <property type="entry name" value="Non_canon_purine_NTPase"/>
    <property type="match status" value="1"/>
</dbReference>
<keyword evidence="4 10" id="KW-0547">Nucleotide-binding</keyword>
<evidence type="ECO:0000256" key="4">
    <source>
        <dbReference type="ARBA" id="ARBA00022741"/>
    </source>
</evidence>
<evidence type="ECO:0000256" key="5">
    <source>
        <dbReference type="ARBA" id="ARBA00022801"/>
    </source>
</evidence>
<dbReference type="FunFam" id="3.90.950.10:FF:000001">
    <property type="entry name" value="dITP/XTP pyrophosphatase"/>
    <property type="match status" value="1"/>
</dbReference>
<dbReference type="GO" id="GO:0035870">
    <property type="term" value="F:dITP diphosphatase activity"/>
    <property type="evidence" value="ECO:0007669"/>
    <property type="project" value="UniProtKB-UniRule"/>
</dbReference>
<dbReference type="EMBL" id="MCIB01000039">
    <property type="protein sequence ID" value="RKD28984.1"/>
    <property type="molecule type" value="Genomic_DNA"/>
</dbReference>
<dbReference type="GO" id="GO:0009117">
    <property type="term" value="P:nucleotide metabolic process"/>
    <property type="evidence" value="ECO:0007669"/>
    <property type="project" value="UniProtKB-KW"/>
</dbReference>
<dbReference type="AlphaFoldDB" id="A0A419SUU0"/>
<keyword evidence="3 10" id="KW-0479">Metal-binding</keyword>
<comment type="similarity">
    <text evidence="1 10 11">Belongs to the HAM1 NTPase family.</text>
</comment>
<comment type="function">
    <text evidence="10">Pyrophosphatase that catalyzes the hydrolysis of nucleoside triphosphates to their monophosphate derivatives, with a high preference for the non-canonical purine nucleotides XTP (xanthosine triphosphate), dITP (deoxyinosine triphosphate) and ITP. Seems to function as a house-cleaning enzyme that removes non-canonical purine nucleotides from the nucleotide pool, thus preventing their incorporation into DNA/RNA and avoiding chromosomal lesions.</text>
</comment>
<dbReference type="GO" id="GO:0009146">
    <property type="term" value="P:purine nucleoside triphosphate catabolic process"/>
    <property type="evidence" value="ECO:0007669"/>
    <property type="project" value="UniProtKB-UniRule"/>
</dbReference>
<comment type="caution">
    <text evidence="10">Lacks conserved residue(s) required for the propagation of feature annotation.</text>
</comment>
<comment type="cofactor">
    <cofactor evidence="10">
        <name>Mg(2+)</name>
        <dbReference type="ChEBI" id="CHEBI:18420"/>
    </cofactor>
    <text evidence="10">Binds 1 Mg(2+) ion per subunit.</text>
</comment>
<dbReference type="InterPro" id="IPR002637">
    <property type="entry name" value="RdgB/HAM1"/>
</dbReference>
<dbReference type="SUPFAM" id="SSF52972">
    <property type="entry name" value="ITPase-like"/>
    <property type="match status" value="1"/>
</dbReference>
<evidence type="ECO:0000256" key="1">
    <source>
        <dbReference type="ARBA" id="ARBA00008023"/>
    </source>
</evidence>
<dbReference type="PANTHER" id="PTHR11067">
    <property type="entry name" value="INOSINE TRIPHOSPHATE PYROPHOSPHATASE/HAM1 PROTEIN"/>
    <property type="match status" value="1"/>
</dbReference>
<feature type="binding site" evidence="10">
    <location>
        <begin position="157"/>
        <end position="160"/>
    </location>
    <ligand>
        <name>substrate</name>
    </ligand>
</feature>
<reference evidence="12 13" key="1">
    <citation type="submission" date="2016-08" db="EMBL/GenBank/DDBJ databases">
        <title>Novel Firmicutes and Novel Genomes.</title>
        <authorList>
            <person name="Poppleton D.I."/>
            <person name="Gribaldo S."/>
        </authorList>
    </citation>
    <scope>NUCLEOTIDE SEQUENCE [LARGE SCALE GENOMIC DNA]</scope>
    <source>
        <strain evidence="12 13">CTT3</strain>
    </source>
</reference>